<sequence>MKRLVGCYSAYFSAPDIQLDQLIEELLSSESESFNDIRSIQGTGQTPLTPSLCYDMFSGDEPENISWHDNMTVHLIAFLMLPMLDCLLAQGAPVLQVMRVVRQAFNHGGRGETL</sequence>
<protein>
    <submittedName>
        <fullName evidence="1">Uncharacterized protein</fullName>
    </submittedName>
</protein>
<reference evidence="1 2" key="1">
    <citation type="submission" date="2014-04" db="EMBL/GenBank/DDBJ databases">
        <title>Evolutionary Origins and Diversification of the Mycorrhizal Mutualists.</title>
        <authorList>
            <consortium name="DOE Joint Genome Institute"/>
            <consortium name="Mycorrhizal Genomics Consortium"/>
            <person name="Kohler A."/>
            <person name="Kuo A."/>
            <person name="Nagy L.G."/>
            <person name="Floudas D."/>
            <person name="Copeland A."/>
            <person name="Barry K.W."/>
            <person name="Cichocki N."/>
            <person name="Veneault-Fourrey C."/>
            <person name="LaButti K."/>
            <person name="Lindquist E.A."/>
            <person name="Lipzen A."/>
            <person name="Lundell T."/>
            <person name="Morin E."/>
            <person name="Murat C."/>
            <person name="Riley R."/>
            <person name="Ohm R."/>
            <person name="Sun H."/>
            <person name="Tunlid A."/>
            <person name="Henrissat B."/>
            <person name="Grigoriev I.V."/>
            <person name="Hibbett D.S."/>
            <person name="Martin F."/>
        </authorList>
    </citation>
    <scope>NUCLEOTIDE SEQUENCE [LARGE SCALE GENOMIC DNA]</scope>
    <source>
        <strain evidence="1 2">Koide BX008</strain>
    </source>
</reference>
<dbReference type="HOGENOM" id="CLU_2120480_0_0_1"/>
<name>A0A0C2W5X8_AMAMK</name>
<dbReference type="Proteomes" id="UP000054549">
    <property type="component" value="Unassembled WGS sequence"/>
</dbReference>
<gene>
    <name evidence="1" type="ORF">M378DRAFT_181956</name>
</gene>
<evidence type="ECO:0000313" key="1">
    <source>
        <dbReference type="EMBL" id="KIL56502.1"/>
    </source>
</evidence>
<organism evidence="1 2">
    <name type="scientific">Amanita muscaria (strain Koide BX008)</name>
    <dbReference type="NCBI Taxonomy" id="946122"/>
    <lineage>
        <taxon>Eukaryota</taxon>
        <taxon>Fungi</taxon>
        <taxon>Dikarya</taxon>
        <taxon>Basidiomycota</taxon>
        <taxon>Agaricomycotina</taxon>
        <taxon>Agaricomycetes</taxon>
        <taxon>Agaricomycetidae</taxon>
        <taxon>Agaricales</taxon>
        <taxon>Pluteineae</taxon>
        <taxon>Amanitaceae</taxon>
        <taxon>Amanita</taxon>
    </lineage>
</organism>
<dbReference type="InParanoid" id="A0A0C2W5X8"/>
<keyword evidence="2" id="KW-1185">Reference proteome</keyword>
<evidence type="ECO:0000313" key="2">
    <source>
        <dbReference type="Proteomes" id="UP000054549"/>
    </source>
</evidence>
<dbReference type="AlphaFoldDB" id="A0A0C2W5X8"/>
<proteinExistence type="predicted"/>
<dbReference type="EMBL" id="KN818419">
    <property type="protein sequence ID" value="KIL56502.1"/>
    <property type="molecule type" value="Genomic_DNA"/>
</dbReference>
<accession>A0A0C2W5X8</accession>